<dbReference type="Gene3D" id="3.40.50.10180">
    <property type="entry name" value="Glycerate kinase, MOFRL-like N-terminal domain"/>
    <property type="match status" value="1"/>
</dbReference>
<dbReference type="InterPro" id="IPR007835">
    <property type="entry name" value="MOFRL"/>
</dbReference>
<dbReference type="PANTHER" id="PTHR12227">
    <property type="entry name" value="GLYCERATE KINASE"/>
    <property type="match status" value="1"/>
</dbReference>
<accession>A0A9C9NE67</accession>
<feature type="domain" description="MOFRL-associated" evidence="2">
    <location>
        <begin position="10"/>
        <end position="211"/>
    </location>
</feature>
<dbReference type="GO" id="GO:0005737">
    <property type="term" value="C:cytoplasm"/>
    <property type="evidence" value="ECO:0007669"/>
    <property type="project" value="TreeGrafter"/>
</dbReference>
<dbReference type="InterPro" id="IPR039760">
    <property type="entry name" value="MOFRL_protein"/>
</dbReference>
<protein>
    <submittedName>
        <fullName evidence="3">Glycerate kinase</fullName>
    </submittedName>
</protein>
<evidence type="ECO:0000259" key="2">
    <source>
        <dbReference type="Pfam" id="PF13660"/>
    </source>
</evidence>
<dbReference type="InterPro" id="IPR025286">
    <property type="entry name" value="MOFRL_assoc_dom"/>
</dbReference>
<dbReference type="FunFam" id="3.40.1480.10:FF:000002">
    <property type="entry name" value="Glycerate kinase"/>
    <property type="match status" value="1"/>
</dbReference>
<dbReference type="Gene3D" id="3.40.1480.10">
    <property type="entry name" value="MOFRL domain"/>
    <property type="match status" value="1"/>
</dbReference>
<feature type="domain" description="MOFRL" evidence="1">
    <location>
        <begin position="287"/>
        <end position="395"/>
    </location>
</feature>
<dbReference type="AlphaFoldDB" id="A0A9C9NE67"/>
<dbReference type="Proteomes" id="UP000885680">
    <property type="component" value="Unassembled WGS sequence"/>
</dbReference>
<keyword evidence="3" id="KW-0808">Transferase</keyword>
<evidence type="ECO:0000259" key="1">
    <source>
        <dbReference type="Pfam" id="PF05161"/>
    </source>
</evidence>
<dbReference type="PANTHER" id="PTHR12227:SF0">
    <property type="entry name" value="GLYCERATE KINASE"/>
    <property type="match status" value="1"/>
</dbReference>
<sequence length="402" mass="40241">MAAHLPKPPVGRIVILAAGKAAASMAAAAVAHYRGTHGVPDSGLTGIAVTRDGYALDAGPIPVVEAGHPLPNENGLAATAKVLELAEAAGKDDLVLALISGGGSANWLLPADGVSLADKQAVTRALLRSGAGIGEINCVRKHLSKIKGGRLAKACGDARLLTLAISDVPGDDPSVIASGPTVPDPTTLAEARAIIAKRGIDLPPSCRAALEDPANESPKPGDPIFAASEYRTIATPAASLEAAESAATALGYTVHSLGADVEGEARDVARQHARLALAAKARGERLAILSGGELTVTIRGEGRGGPNQEYALALGVALDGEPGIAALSGDTDGTDGGTGLSSDPAGAFVLPDTLARAKAAGLDAERALADNDSTGFFEALGDLFAPGPTHTNVNDCRIILVG</sequence>
<comment type="caution">
    <text evidence="3">The sequence shown here is derived from an EMBL/GenBank/DDBJ whole genome shotgun (WGS) entry which is preliminary data.</text>
</comment>
<dbReference type="SUPFAM" id="SSF82544">
    <property type="entry name" value="GckA/TtuD-like"/>
    <property type="match status" value="1"/>
</dbReference>
<dbReference type="EMBL" id="DRGN01000081">
    <property type="protein sequence ID" value="HET99975.1"/>
    <property type="molecule type" value="Genomic_DNA"/>
</dbReference>
<organism evidence="3 4">
    <name type="scientific">Aurantimonas coralicida</name>
    <dbReference type="NCBI Taxonomy" id="182270"/>
    <lineage>
        <taxon>Bacteria</taxon>
        <taxon>Pseudomonadati</taxon>
        <taxon>Pseudomonadota</taxon>
        <taxon>Alphaproteobacteria</taxon>
        <taxon>Hyphomicrobiales</taxon>
        <taxon>Aurantimonadaceae</taxon>
        <taxon>Aurantimonas</taxon>
    </lineage>
</organism>
<dbReference type="Pfam" id="PF13660">
    <property type="entry name" value="DUF4147"/>
    <property type="match status" value="1"/>
</dbReference>
<reference evidence="3" key="1">
    <citation type="journal article" date="2020" name="mSystems">
        <title>Genome- and Community-Level Interaction Insights into Carbon Utilization and Element Cycling Functions of Hydrothermarchaeota in Hydrothermal Sediment.</title>
        <authorList>
            <person name="Zhou Z."/>
            <person name="Liu Y."/>
            <person name="Xu W."/>
            <person name="Pan J."/>
            <person name="Luo Z.H."/>
            <person name="Li M."/>
        </authorList>
    </citation>
    <scope>NUCLEOTIDE SEQUENCE</scope>
    <source>
        <strain evidence="3">HyVt-347</strain>
    </source>
</reference>
<name>A0A9C9NE67_9HYPH</name>
<evidence type="ECO:0000313" key="4">
    <source>
        <dbReference type="Proteomes" id="UP000885680"/>
    </source>
</evidence>
<dbReference type="Pfam" id="PF05161">
    <property type="entry name" value="MOFRL"/>
    <property type="match status" value="1"/>
</dbReference>
<dbReference type="InterPro" id="IPR037035">
    <property type="entry name" value="GK-like_C_sf"/>
</dbReference>
<dbReference type="InterPro" id="IPR038614">
    <property type="entry name" value="GK_N_sf"/>
</dbReference>
<dbReference type="GO" id="GO:0008887">
    <property type="term" value="F:glycerate kinase activity"/>
    <property type="evidence" value="ECO:0007669"/>
    <property type="project" value="InterPro"/>
</dbReference>
<evidence type="ECO:0000313" key="3">
    <source>
        <dbReference type="EMBL" id="HET99975.1"/>
    </source>
</evidence>
<keyword evidence="3" id="KW-0418">Kinase</keyword>
<proteinExistence type="predicted"/>
<gene>
    <name evidence="3" type="ORF">ENH89_06360</name>
</gene>